<evidence type="ECO:0000256" key="3">
    <source>
        <dbReference type="ARBA" id="ARBA00022801"/>
    </source>
</evidence>
<dbReference type="InterPro" id="IPR043147">
    <property type="entry name" value="Penicillin_amidase_A-knob"/>
</dbReference>
<dbReference type="Gene3D" id="2.30.120.10">
    <property type="match status" value="1"/>
</dbReference>
<evidence type="ECO:0000256" key="1">
    <source>
        <dbReference type="ARBA" id="ARBA00006586"/>
    </source>
</evidence>
<dbReference type="PANTHER" id="PTHR34218">
    <property type="entry name" value="PEPTIDASE S45 PENICILLIN AMIDASE"/>
    <property type="match status" value="1"/>
</dbReference>
<dbReference type="InterPro" id="IPR002692">
    <property type="entry name" value="S45"/>
</dbReference>
<dbReference type="OrthoDB" id="9760084at2"/>
<sequence length="792" mass="85680">MTAGCNNEDKKDESKKPNDPALKYQAEISRTSFGVPHIKANDEGSLAYGVATAYAQDNVCLMADEFTTVSGERSKHFGPTATRQTSDLPNLQTDFFYRIINDDEAVKAAWNAHSAPMKAMIEGYVAGYNDYLDKTGMNNLPDACKNGAWVRKVNEADMVKLLRRYAAEASSGQFIPAIVGAAPPGQNPLMPALPPKAGMNPMDPDYWTAMRERTGSNAVALGKDATDNGQGMLLGTPHFPWRGALRFYQLHLTIPGKLDAMGAALGGMPMVNIGFNQNLAWSHTVNNSAHFTVHAMPLDPSDPTKYLFDGKPQSMERKTITIDVKGPDGVVRPQSRTFYSSQFGPMVVIPGQLDWTGGMAYAINDANMGNHRMLEQWYGMNSARSLDEFKASIDRTVGLPWVNTLAVDKEGSALFMDVTVVPHVTTAKQNACVPAPFKPLAARGLFVLSGATSACAPGTDSTAPQSGIFAGASLPRLTRNDYVQNSNDSAWLSNPHAPLAGFPDIVSVDNVEQFGRTRLGISQLEKRLAGTDGLAGRRMTVAQLQGLALSNRVYYAEQIMDDVLTLCRGDRNAQAADGTSVDLTSACARLNQWDRTVNLDSNIGYLYFTGLWERIVRVPGIWAVPFNPADPVNTPRGLNIDNVVAANTVRQALASSALDVARMGVSQDARWGDVQVSTRGTRQIPIHGGKGTDGVYNAIGSVPGADGKLEVIYGTSYIQTVSFDKNGPQAQAMLAYSQSTDPASKHYADQTERFSKKEWITQPYTEAQIKADPAFSTMTVSRKAVATPNAKP</sequence>
<evidence type="ECO:0000313" key="7">
    <source>
        <dbReference type="Proteomes" id="UP000229897"/>
    </source>
</evidence>
<dbReference type="Proteomes" id="UP000229897">
    <property type="component" value="Chromosome"/>
</dbReference>
<keyword evidence="2" id="KW-0732">Signal</keyword>
<dbReference type="InterPro" id="IPR043146">
    <property type="entry name" value="Penicillin_amidase_N_B-knob"/>
</dbReference>
<dbReference type="KEGG" id="mass:CR152_10925"/>
<dbReference type="InterPro" id="IPR029055">
    <property type="entry name" value="Ntn_hydrolases_N"/>
</dbReference>
<evidence type="ECO:0000313" key="6">
    <source>
        <dbReference type="EMBL" id="ATQ78823.1"/>
    </source>
</evidence>
<dbReference type="PANTHER" id="PTHR34218:SF3">
    <property type="entry name" value="ACYL-HOMOSERINE LACTONE ACYLASE PVDQ"/>
    <property type="match status" value="1"/>
</dbReference>
<dbReference type="Gene3D" id="1.10.439.10">
    <property type="entry name" value="Penicillin Amidohydrolase, domain 1"/>
    <property type="match status" value="1"/>
</dbReference>
<dbReference type="Gene3D" id="3.60.20.10">
    <property type="entry name" value="Glutamine Phosphoribosylpyrophosphate, subunit 1, domain 1"/>
    <property type="match status" value="1"/>
</dbReference>
<dbReference type="InterPro" id="IPR023343">
    <property type="entry name" value="Penicillin_amidase_dom1"/>
</dbReference>
<name>A0A2D2DV22_9BURK</name>
<evidence type="ECO:0000256" key="2">
    <source>
        <dbReference type="ARBA" id="ARBA00022729"/>
    </source>
</evidence>
<dbReference type="EMBL" id="CP024608">
    <property type="protein sequence ID" value="ATQ78823.1"/>
    <property type="molecule type" value="Genomic_DNA"/>
</dbReference>
<feature type="region of interest" description="Disordered" evidence="5">
    <location>
        <begin position="1"/>
        <end position="21"/>
    </location>
</feature>
<dbReference type="GO" id="GO:0016811">
    <property type="term" value="F:hydrolase activity, acting on carbon-nitrogen (but not peptide) bonds, in linear amides"/>
    <property type="evidence" value="ECO:0007669"/>
    <property type="project" value="InterPro"/>
</dbReference>
<keyword evidence="7" id="KW-1185">Reference proteome</keyword>
<accession>A0A2D2DV22</accession>
<protein>
    <submittedName>
        <fullName evidence="6">Acylase</fullName>
    </submittedName>
</protein>
<dbReference type="SUPFAM" id="SSF56235">
    <property type="entry name" value="N-terminal nucleophile aminohydrolases (Ntn hydrolases)"/>
    <property type="match status" value="1"/>
</dbReference>
<comment type="similarity">
    <text evidence="1">Belongs to the peptidase S45 family.</text>
</comment>
<reference evidence="6" key="1">
    <citation type="submission" date="2017-10" db="EMBL/GenBank/DDBJ databases">
        <title>Massilia psychrophilum sp. nov., a novel purple-pigmented bacterium isolated from Tianshan glacier, Xinjiang Municipality, China.</title>
        <authorList>
            <person name="Wang H."/>
        </authorList>
    </citation>
    <scope>NUCLEOTIDE SEQUENCE [LARGE SCALE GENOMIC DNA]</scope>
    <source>
        <strain evidence="6">B2</strain>
    </source>
</reference>
<dbReference type="AlphaFoldDB" id="A0A2D2DV22"/>
<feature type="compositionally biased region" description="Basic and acidic residues" evidence="5">
    <location>
        <begin position="7"/>
        <end position="18"/>
    </location>
</feature>
<dbReference type="CDD" id="cd01936">
    <property type="entry name" value="Ntn_CA"/>
    <property type="match status" value="1"/>
</dbReference>
<dbReference type="Pfam" id="PF01804">
    <property type="entry name" value="Penicil_amidase"/>
    <property type="match status" value="1"/>
</dbReference>
<gene>
    <name evidence="6" type="ORF">CR152_10925</name>
</gene>
<keyword evidence="3" id="KW-0378">Hydrolase</keyword>
<organism evidence="6 7">
    <name type="scientific">Massilia violaceinigra</name>
    <dbReference type="NCBI Taxonomy" id="2045208"/>
    <lineage>
        <taxon>Bacteria</taxon>
        <taxon>Pseudomonadati</taxon>
        <taxon>Pseudomonadota</taxon>
        <taxon>Betaproteobacteria</taxon>
        <taxon>Burkholderiales</taxon>
        <taxon>Oxalobacteraceae</taxon>
        <taxon>Telluria group</taxon>
        <taxon>Massilia</taxon>
    </lineage>
</organism>
<dbReference type="Gene3D" id="1.10.1400.10">
    <property type="match status" value="1"/>
</dbReference>
<evidence type="ECO:0000256" key="5">
    <source>
        <dbReference type="SAM" id="MobiDB-lite"/>
    </source>
</evidence>
<dbReference type="GO" id="GO:0017000">
    <property type="term" value="P:antibiotic biosynthetic process"/>
    <property type="evidence" value="ECO:0007669"/>
    <property type="project" value="InterPro"/>
</dbReference>
<keyword evidence="4" id="KW-0865">Zymogen</keyword>
<proteinExistence type="inferred from homology"/>
<evidence type="ECO:0000256" key="4">
    <source>
        <dbReference type="ARBA" id="ARBA00023145"/>
    </source>
</evidence>